<organism evidence="3 4">
    <name type="scientific">Streptomyces solincola</name>
    <dbReference type="NCBI Taxonomy" id="2100817"/>
    <lineage>
        <taxon>Bacteria</taxon>
        <taxon>Bacillati</taxon>
        <taxon>Actinomycetota</taxon>
        <taxon>Actinomycetes</taxon>
        <taxon>Kitasatosporales</taxon>
        <taxon>Streptomycetaceae</taxon>
        <taxon>Streptomyces</taxon>
    </lineage>
</organism>
<dbReference type="Gene3D" id="3.90.79.10">
    <property type="entry name" value="Nucleoside Triphosphate Pyrophosphohydrolase"/>
    <property type="match status" value="1"/>
</dbReference>
<evidence type="ECO:0000256" key="1">
    <source>
        <dbReference type="ARBA" id="ARBA00022801"/>
    </source>
</evidence>
<dbReference type="CDD" id="cd03673">
    <property type="entry name" value="NUDIX_Ap6A_hydrolase"/>
    <property type="match status" value="1"/>
</dbReference>
<dbReference type="PROSITE" id="PS51462">
    <property type="entry name" value="NUDIX"/>
    <property type="match status" value="1"/>
</dbReference>
<dbReference type="OrthoDB" id="4287477at2"/>
<dbReference type="PANTHER" id="PTHR21340">
    <property type="entry name" value="DIADENOSINE 5,5-P1,P4-TETRAPHOSPHATE PYROPHOSPHOHYDROLASE MUTT"/>
    <property type="match status" value="1"/>
</dbReference>
<gene>
    <name evidence="3" type="ORF">C6N75_20265</name>
</gene>
<keyword evidence="1" id="KW-0378">Hydrolase</keyword>
<dbReference type="GO" id="GO:0006167">
    <property type="term" value="P:AMP biosynthetic process"/>
    <property type="evidence" value="ECO:0007669"/>
    <property type="project" value="TreeGrafter"/>
</dbReference>
<dbReference type="EMBL" id="PVLV01000317">
    <property type="protein sequence ID" value="PRH77450.1"/>
    <property type="molecule type" value="Genomic_DNA"/>
</dbReference>
<dbReference type="PROSITE" id="PS00893">
    <property type="entry name" value="NUDIX_BOX"/>
    <property type="match status" value="1"/>
</dbReference>
<dbReference type="InterPro" id="IPR020084">
    <property type="entry name" value="NUDIX_hydrolase_CS"/>
</dbReference>
<protein>
    <submittedName>
        <fullName evidence="3">DNA mismatch repair protein MutT</fullName>
    </submittedName>
</protein>
<dbReference type="SUPFAM" id="SSF55811">
    <property type="entry name" value="Nudix"/>
    <property type="match status" value="1"/>
</dbReference>
<evidence type="ECO:0000313" key="3">
    <source>
        <dbReference type="EMBL" id="PRH77450.1"/>
    </source>
</evidence>
<keyword evidence="4" id="KW-1185">Reference proteome</keyword>
<dbReference type="InterPro" id="IPR000086">
    <property type="entry name" value="NUDIX_hydrolase_dom"/>
</dbReference>
<comment type="caution">
    <text evidence="3">The sequence shown here is derived from an EMBL/GenBank/DDBJ whole genome shotgun (WGS) entry which is preliminary data.</text>
</comment>
<sequence>MTTPQPVPGRPPAPVRAAGCVLWRRRAGKLELCLVHRPKYDDWTCPKGKAEEGEEPYDTAVREVLEETGHHCRPGVRLPTVRYTAKGHPKEVAYWEAEATGGAFAPNREVDELVWLPPDRALARLTYRHDLPLVRALLTALAGS</sequence>
<proteinExistence type="predicted"/>
<dbReference type="AlphaFoldDB" id="A0A2S9PSP7"/>
<dbReference type="Proteomes" id="UP000239322">
    <property type="component" value="Unassembled WGS sequence"/>
</dbReference>
<dbReference type="GO" id="GO:0006754">
    <property type="term" value="P:ATP biosynthetic process"/>
    <property type="evidence" value="ECO:0007669"/>
    <property type="project" value="TreeGrafter"/>
</dbReference>
<dbReference type="PANTHER" id="PTHR21340:SF0">
    <property type="entry name" value="BIS(5'-NUCLEOSYL)-TETRAPHOSPHATASE [ASYMMETRICAL]"/>
    <property type="match status" value="1"/>
</dbReference>
<dbReference type="GO" id="GO:0004081">
    <property type="term" value="F:bis(5'-nucleosyl)-tetraphosphatase (asymmetrical) activity"/>
    <property type="evidence" value="ECO:0007669"/>
    <property type="project" value="TreeGrafter"/>
</dbReference>
<name>A0A2S9PSP7_9ACTN</name>
<evidence type="ECO:0000259" key="2">
    <source>
        <dbReference type="PROSITE" id="PS51462"/>
    </source>
</evidence>
<dbReference type="Pfam" id="PF00293">
    <property type="entry name" value="NUDIX"/>
    <property type="match status" value="1"/>
</dbReference>
<evidence type="ECO:0000313" key="4">
    <source>
        <dbReference type="Proteomes" id="UP000239322"/>
    </source>
</evidence>
<dbReference type="RefSeq" id="WP_105870336.1">
    <property type="nucleotide sequence ID" value="NZ_PVLV01000317.1"/>
</dbReference>
<dbReference type="InterPro" id="IPR015797">
    <property type="entry name" value="NUDIX_hydrolase-like_dom_sf"/>
</dbReference>
<feature type="domain" description="Nudix hydrolase" evidence="2">
    <location>
        <begin position="13"/>
        <end position="138"/>
    </location>
</feature>
<dbReference type="InterPro" id="IPR051325">
    <property type="entry name" value="Nudix_hydrolase_domain"/>
</dbReference>
<accession>A0A2S9PSP7</accession>
<reference evidence="3 4" key="1">
    <citation type="submission" date="2018-03" db="EMBL/GenBank/DDBJ databases">
        <title>Novel Streptomyces sp. from soil.</title>
        <authorList>
            <person name="Tan G.Y.A."/>
            <person name="Lee Z.Y."/>
        </authorList>
    </citation>
    <scope>NUCLEOTIDE SEQUENCE [LARGE SCALE GENOMIC DNA]</scope>
    <source>
        <strain evidence="3 4">ST5x</strain>
    </source>
</reference>